<evidence type="ECO:0000313" key="1">
    <source>
        <dbReference type="EMBL" id="PIR94023.1"/>
    </source>
</evidence>
<sequence length="212" mass="24572">MIKAVPKDQLVAIYIKGSFVRREMKSGSDVDMVPIVLSDQYQADVFGVNGPDLYPVCTVPLSIGELEDNKLHTKFDMPVDLRAKPDRMLKMLEECRLVYGKPLNPLEFPIRSNEDVYRDEVEVIKNGYIPYFEAEKIDFDPLLKEFFWLVEGELELKGIKPRHSFAEITKSVKDPNHLIHEAWNLKQQRTKKDELKFVAKLRAYLIDSRAKS</sequence>
<dbReference type="AlphaFoldDB" id="A0A2H0V4L3"/>
<proteinExistence type="predicted"/>
<accession>A0A2H0V4L3</accession>
<protein>
    <recommendedName>
        <fullName evidence="3">Polymerase nucleotidyl transferase domain-containing protein</fullName>
    </recommendedName>
</protein>
<dbReference type="Proteomes" id="UP000229901">
    <property type="component" value="Unassembled WGS sequence"/>
</dbReference>
<name>A0A2H0V4L3_9BACT</name>
<gene>
    <name evidence="1" type="ORF">COT97_03595</name>
</gene>
<comment type="caution">
    <text evidence="1">The sequence shown here is derived from an EMBL/GenBank/DDBJ whole genome shotgun (WGS) entry which is preliminary data.</text>
</comment>
<dbReference type="EMBL" id="PFAP01000023">
    <property type="protein sequence ID" value="PIR94023.1"/>
    <property type="molecule type" value="Genomic_DNA"/>
</dbReference>
<dbReference type="InterPro" id="IPR043519">
    <property type="entry name" value="NT_sf"/>
</dbReference>
<organism evidence="1 2">
    <name type="scientific">Candidatus Falkowbacteria bacterium CG10_big_fil_rev_8_21_14_0_10_39_11</name>
    <dbReference type="NCBI Taxonomy" id="1974565"/>
    <lineage>
        <taxon>Bacteria</taxon>
        <taxon>Candidatus Falkowiibacteriota</taxon>
    </lineage>
</organism>
<dbReference type="SUPFAM" id="SSF81301">
    <property type="entry name" value="Nucleotidyltransferase"/>
    <property type="match status" value="1"/>
</dbReference>
<evidence type="ECO:0008006" key="3">
    <source>
        <dbReference type="Google" id="ProtNLM"/>
    </source>
</evidence>
<evidence type="ECO:0000313" key="2">
    <source>
        <dbReference type="Proteomes" id="UP000229901"/>
    </source>
</evidence>
<reference evidence="2" key="1">
    <citation type="submission" date="2017-09" db="EMBL/GenBank/DDBJ databases">
        <title>Depth-based differentiation of microbial function through sediment-hosted aquifers and enrichment of novel symbionts in the deep terrestrial subsurface.</title>
        <authorList>
            <person name="Probst A.J."/>
            <person name="Ladd B."/>
            <person name="Jarett J.K."/>
            <person name="Geller-Mcgrath D.E."/>
            <person name="Sieber C.M.K."/>
            <person name="Emerson J.B."/>
            <person name="Anantharaman K."/>
            <person name="Thomas B.C."/>
            <person name="Malmstrom R."/>
            <person name="Stieglmeier M."/>
            <person name="Klingl A."/>
            <person name="Woyke T."/>
            <person name="Ryan C.M."/>
            <person name="Banfield J.F."/>
        </authorList>
    </citation>
    <scope>NUCLEOTIDE SEQUENCE [LARGE SCALE GENOMIC DNA]</scope>
</reference>